<organism evidence="1 2">
    <name type="scientific">Corynebacterium diphtheriae bv. mitis</name>
    <dbReference type="NCBI Taxonomy" id="1806053"/>
    <lineage>
        <taxon>Bacteria</taxon>
        <taxon>Bacillati</taxon>
        <taxon>Actinomycetota</taxon>
        <taxon>Actinomycetes</taxon>
        <taxon>Mycobacteriales</taxon>
        <taxon>Corynebacteriaceae</taxon>
        <taxon>Corynebacterium</taxon>
    </lineage>
</organism>
<reference evidence="2" key="1">
    <citation type="submission" date="2016-02" db="EMBL/GenBank/DDBJ databases">
        <title>Genomic analyses of a collection of pathogenic Corynebacterium diphtheriae.</title>
        <authorList>
            <person name="Sangal V."/>
            <person name="Titov L."/>
        </authorList>
    </citation>
    <scope>NUCLEOTIDE SEQUENCE [LARGE SCALE GENOMIC DNA]</scope>
    <source>
        <strain evidence="2">1438</strain>
    </source>
</reference>
<evidence type="ECO:0000313" key="2">
    <source>
        <dbReference type="Proteomes" id="UP000197692"/>
    </source>
</evidence>
<dbReference type="AlphaFoldDB" id="A0A854NJB0"/>
<name>A0A854NJB0_CORDP</name>
<accession>A0A854NJB0</accession>
<comment type="caution">
    <text evidence="1">The sequence shown here is derived from an EMBL/GenBank/DDBJ whole genome shotgun (WGS) entry which is preliminary data.</text>
</comment>
<gene>
    <name evidence="1" type="ORF">AY602_09685</name>
</gene>
<evidence type="ECO:0000313" key="1">
    <source>
        <dbReference type="EMBL" id="OWM35910.1"/>
    </source>
</evidence>
<protein>
    <submittedName>
        <fullName evidence="1">Uncharacterized protein</fullName>
    </submittedName>
</protein>
<proteinExistence type="predicted"/>
<dbReference type="EMBL" id="LSZF01000003">
    <property type="protein sequence ID" value="OWM35910.1"/>
    <property type="molecule type" value="Genomic_DNA"/>
</dbReference>
<dbReference type="Proteomes" id="UP000197692">
    <property type="component" value="Unassembled WGS sequence"/>
</dbReference>
<sequence>MQKTIYDVSFINGEVKTFTPLMLDNVMAEKELVARGGNIRENSIEFMAILTHKVCRRTYRENTPLDLDIFLESVLDIDTRVEEVTTFPEQNLDAHGPEPRHRT</sequence>
<dbReference type="RefSeq" id="WP_003852563.1">
    <property type="nucleotide sequence ID" value="NZ_LSZF01000003.1"/>
</dbReference>